<dbReference type="RefSeq" id="WP_188790287.1">
    <property type="nucleotide sequence ID" value="NZ_BMJV01000004.1"/>
</dbReference>
<keyword evidence="3" id="KW-1185">Reference proteome</keyword>
<reference evidence="2" key="2">
    <citation type="submission" date="2020-09" db="EMBL/GenBank/DDBJ databases">
        <authorList>
            <person name="Sun Q."/>
            <person name="Zhou Y."/>
        </authorList>
    </citation>
    <scope>NUCLEOTIDE SEQUENCE</scope>
    <source>
        <strain evidence="2">CGMCC 1.15762</strain>
    </source>
</reference>
<evidence type="ECO:0000313" key="2">
    <source>
        <dbReference type="EMBL" id="GGG73361.1"/>
    </source>
</evidence>
<dbReference type="Proteomes" id="UP000617145">
    <property type="component" value="Unassembled WGS sequence"/>
</dbReference>
<sequence>MIRPAARAAIARWAEALWGLGVLALGLYWGFFTGGGLLHWVGYAVAIAGALLLVAGLQKGRFRTGSGGPGVVQIVEGRIAYFGPLTGGAADLGDLTRVVLDSSAKPPHWLLHRPGEPDLAIPLNAEGADALFDAFATLPGLKTERMLAEMRKDGTRPVTIWEAVPRENAHIRLH</sequence>
<gene>
    <name evidence="2" type="ORF">GCM10011415_22070</name>
</gene>
<name>A0A8J3EG21_9RHOB</name>
<dbReference type="AlphaFoldDB" id="A0A8J3EG21"/>
<evidence type="ECO:0000256" key="1">
    <source>
        <dbReference type="SAM" id="Phobius"/>
    </source>
</evidence>
<proteinExistence type="predicted"/>
<organism evidence="2 3">
    <name type="scientific">Salipiger pallidus</name>
    <dbReference type="NCBI Taxonomy" id="1775170"/>
    <lineage>
        <taxon>Bacteria</taxon>
        <taxon>Pseudomonadati</taxon>
        <taxon>Pseudomonadota</taxon>
        <taxon>Alphaproteobacteria</taxon>
        <taxon>Rhodobacterales</taxon>
        <taxon>Roseobacteraceae</taxon>
        <taxon>Salipiger</taxon>
    </lineage>
</organism>
<accession>A0A8J3EG21</accession>
<protein>
    <submittedName>
        <fullName evidence="2">Uncharacterized protein</fullName>
    </submittedName>
</protein>
<keyword evidence="1" id="KW-1133">Transmembrane helix</keyword>
<keyword evidence="1" id="KW-0472">Membrane</keyword>
<dbReference type="EMBL" id="BMJV01000004">
    <property type="protein sequence ID" value="GGG73361.1"/>
    <property type="molecule type" value="Genomic_DNA"/>
</dbReference>
<feature type="transmembrane region" description="Helical" evidence="1">
    <location>
        <begin position="37"/>
        <end position="57"/>
    </location>
</feature>
<evidence type="ECO:0000313" key="3">
    <source>
        <dbReference type="Proteomes" id="UP000617145"/>
    </source>
</evidence>
<comment type="caution">
    <text evidence="2">The sequence shown here is derived from an EMBL/GenBank/DDBJ whole genome shotgun (WGS) entry which is preliminary data.</text>
</comment>
<feature type="transmembrane region" description="Helical" evidence="1">
    <location>
        <begin position="12"/>
        <end position="31"/>
    </location>
</feature>
<keyword evidence="1" id="KW-0812">Transmembrane</keyword>
<reference evidence="2" key="1">
    <citation type="journal article" date="2014" name="Int. J. Syst. Evol. Microbiol.">
        <title>Complete genome sequence of Corynebacterium casei LMG S-19264T (=DSM 44701T), isolated from a smear-ripened cheese.</title>
        <authorList>
            <consortium name="US DOE Joint Genome Institute (JGI-PGF)"/>
            <person name="Walter F."/>
            <person name="Albersmeier A."/>
            <person name="Kalinowski J."/>
            <person name="Ruckert C."/>
        </authorList>
    </citation>
    <scope>NUCLEOTIDE SEQUENCE</scope>
    <source>
        <strain evidence="2">CGMCC 1.15762</strain>
    </source>
</reference>